<accession>A0A9P4YA98</accession>
<comment type="similarity">
    <text evidence="2">Belongs to the major royal jelly protein family.</text>
</comment>
<protein>
    <recommendedName>
        <fullName evidence="7">Major royal jelly protein</fullName>
    </recommendedName>
</protein>
<name>A0A9P4YA98_CRYP1</name>
<dbReference type="OrthoDB" id="7776143at2759"/>
<dbReference type="InterPro" id="IPR011042">
    <property type="entry name" value="6-blade_b-propeller_TolB-like"/>
</dbReference>
<evidence type="ECO:0000256" key="4">
    <source>
        <dbReference type="SAM" id="SignalP"/>
    </source>
</evidence>
<evidence type="ECO:0000256" key="1">
    <source>
        <dbReference type="ARBA" id="ARBA00004613"/>
    </source>
</evidence>
<dbReference type="GO" id="GO:0005576">
    <property type="term" value="C:extracellular region"/>
    <property type="evidence" value="ECO:0007669"/>
    <property type="project" value="UniProtKB-SubCell"/>
</dbReference>
<dbReference type="Proteomes" id="UP000803844">
    <property type="component" value="Unassembled WGS sequence"/>
</dbReference>
<dbReference type="InterPro" id="IPR017996">
    <property type="entry name" value="MRJP/yellow-related"/>
</dbReference>
<comment type="subcellular location">
    <subcellularLocation>
        <location evidence="1">Secreted</location>
    </subcellularLocation>
</comment>
<gene>
    <name evidence="5" type="ORF">M406DRAFT_337596</name>
</gene>
<dbReference type="AlphaFoldDB" id="A0A9P4YA98"/>
<dbReference type="Gene3D" id="2.120.10.30">
    <property type="entry name" value="TolB, C-terminal domain"/>
    <property type="match status" value="1"/>
</dbReference>
<feature type="signal peptide" evidence="4">
    <location>
        <begin position="1"/>
        <end position="20"/>
    </location>
</feature>
<proteinExistence type="inferred from homology"/>
<keyword evidence="6" id="KW-1185">Reference proteome</keyword>
<dbReference type="RefSeq" id="XP_040780334.1">
    <property type="nucleotide sequence ID" value="XM_040921272.1"/>
</dbReference>
<sequence>MRLSVLSTAAVLSMRCFASALDTILRTDNGTYGPEIEEIHYYYSQWPTGVAVSSTGRIFTCYVRGGGTSAFTLGQVSNQTAEEAYPSENYSIPVSEVNTTINGMPFGVANASALLSVQALYITSATATRPETLWVLDTGRPTIKDASGSLTMVYGQPGGPKLVAISLTNDTVYETYTFPVSCVYPDSYLNDVRFDLRTSVASGGRGVAYLVDSSSEGRPGFITLDLSTGTCWRRLDGDVNVLRQDNNLPSYNGQAFYQRPEGDLPFIHNKEGNNGVSLSVDLDTLYFTTLTGQWLYSIPAANLRVRDDVDWAEQAAKNNISTVGQKGGVSNGSEGDSNGLIYMSMPESNAIYYYDPQDLKVHTLIRDPRLLWVDPLYVAEDGYLYMNVAQSYWSPRWNNGEDLRQLPGALLRTKLPNNGIKMKLD</sequence>
<keyword evidence="4" id="KW-0732">Signal</keyword>
<keyword evidence="3" id="KW-0964">Secreted</keyword>
<evidence type="ECO:0008006" key="7">
    <source>
        <dbReference type="Google" id="ProtNLM"/>
    </source>
</evidence>
<dbReference type="PANTHER" id="PTHR10009">
    <property type="entry name" value="PROTEIN YELLOW-RELATED"/>
    <property type="match status" value="1"/>
</dbReference>
<dbReference type="Pfam" id="PF03022">
    <property type="entry name" value="MRJP"/>
    <property type="match status" value="1"/>
</dbReference>
<dbReference type="EMBL" id="MU032345">
    <property type="protein sequence ID" value="KAF3769373.1"/>
    <property type="molecule type" value="Genomic_DNA"/>
</dbReference>
<evidence type="ECO:0000313" key="5">
    <source>
        <dbReference type="EMBL" id="KAF3769373.1"/>
    </source>
</evidence>
<evidence type="ECO:0000256" key="3">
    <source>
        <dbReference type="ARBA" id="ARBA00022525"/>
    </source>
</evidence>
<reference evidence="5" key="1">
    <citation type="journal article" date="2020" name="Phytopathology">
        <title>Genome sequence of the chestnut blight fungus Cryphonectria parasitica EP155: A fundamental resource for an archetypical invasive plant pathogen.</title>
        <authorList>
            <person name="Crouch J.A."/>
            <person name="Dawe A."/>
            <person name="Aerts A."/>
            <person name="Barry K."/>
            <person name="Churchill A.C.L."/>
            <person name="Grimwood J."/>
            <person name="Hillman B."/>
            <person name="Milgroom M.G."/>
            <person name="Pangilinan J."/>
            <person name="Smith M."/>
            <person name="Salamov A."/>
            <person name="Schmutz J."/>
            <person name="Yadav J."/>
            <person name="Grigoriev I.V."/>
            <person name="Nuss D."/>
        </authorList>
    </citation>
    <scope>NUCLEOTIDE SEQUENCE</scope>
    <source>
        <strain evidence="5">EP155</strain>
    </source>
</reference>
<evidence type="ECO:0000256" key="2">
    <source>
        <dbReference type="ARBA" id="ARBA00009127"/>
    </source>
</evidence>
<dbReference type="PANTHER" id="PTHR10009:SF18">
    <property type="entry name" value="PROTEIN YELLOW-LIKE PROTEIN"/>
    <property type="match status" value="1"/>
</dbReference>
<dbReference type="GeneID" id="63838401"/>
<organism evidence="5 6">
    <name type="scientific">Cryphonectria parasitica (strain ATCC 38755 / EP155)</name>
    <dbReference type="NCBI Taxonomy" id="660469"/>
    <lineage>
        <taxon>Eukaryota</taxon>
        <taxon>Fungi</taxon>
        <taxon>Dikarya</taxon>
        <taxon>Ascomycota</taxon>
        <taxon>Pezizomycotina</taxon>
        <taxon>Sordariomycetes</taxon>
        <taxon>Sordariomycetidae</taxon>
        <taxon>Diaporthales</taxon>
        <taxon>Cryphonectriaceae</taxon>
        <taxon>Cryphonectria-Endothia species complex</taxon>
        <taxon>Cryphonectria</taxon>
    </lineage>
</organism>
<feature type="chain" id="PRO_5040394869" description="Major royal jelly protein" evidence="4">
    <location>
        <begin position="21"/>
        <end position="425"/>
    </location>
</feature>
<comment type="caution">
    <text evidence="5">The sequence shown here is derived from an EMBL/GenBank/DDBJ whole genome shotgun (WGS) entry which is preliminary data.</text>
</comment>
<evidence type="ECO:0000313" key="6">
    <source>
        <dbReference type="Proteomes" id="UP000803844"/>
    </source>
</evidence>
<dbReference type="SUPFAM" id="SSF101898">
    <property type="entry name" value="NHL repeat"/>
    <property type="match status" value="1"/>
</dbReference>